<keyword evidence="1" id="KW-0812">Transmembrane</keyword>
<protein>
    <submittedName>
        <fullName evidence="2">Uncharacterized protein</fullName>
    </submittedName>
</protein>
<reference evidence="2 3" key="1">
    <citation type="submission" date="2019-11" db="EMBL/GenBank/DDBJ databases">
        <title>Whole genome sequence of Oryza granulata.</title>
        <authorList>
            <person name="Li W."/>
        </authorList>
    </citation>
    <scope>NUCLEOTIDE SEQUENCE [LARGE SCALE GENOMIC DNA]</scope>
    <source>
        <strain evidence="3">cv. Menghai</strain>
        <tissue evidence="2">Leaf</tissue>
    </source>
</reference>
<gene>
    <name evidence="2" type="ORF">E2562_025581</name>
</gene>
<keyword evidence="1" id="KW-0472">Membrane</keyword>
<proteinExistence type="predicted"/>
<feature type="transmembrane region" description="Helical" evidence="1">
    <location>
        <begin position="51"/>
        <end position="68"/>
    </location>
</feature>
<comment type="caution">
    <text evidence="2">The sequence shown here is derived from an EMBL/GenBank/DDBJ whole genome shotgun (WGS) entry which is preliminary data.</text>
</comment>
<organism evidence="2 3">
    <name type="scientific">Oryza meyeriana var. granulata</name>
    <dbReference type="NCBI Taxonomy" id="110450"/>
    <lineage>
        <taxon>Eukaryota</taxon>
        <taxon>Viridiplantae</taxon>
        <taxon>Streptophyta</taxon>
        <taxon>Embryophyta</taxon>
        <taxon>Tracheophyta</taxon>
        <taxon>Spermatophyta</taxon>
        <taxon>Magnoliopsida</taxon>
        <taxon>Liliopsida</taxon>
        <taxon>Poales</taxon>
        <taxon>Poaceae</taxon>
        <taxon>BOP clade</taxon>
        <taxon>Oryzoideae</taxon>
        <taxon>Oryzeae</taxon>
        <taxon>Oryzinae</taxon>
        <taxon>Oryza</taxon>
        <taxon>Oryza meyeriana</taxon>
    </lineage>
</organism>
<keyword evidence="3" id="KW-1185">Reference proteome</keyword>
<dbReference type="AlphaFoldDB" id="A0A6G1E1S1"/>
<sequence>MVGGDGSRSTLMRRRRRVLHRPYCSGLAIIVVQALAVLELSPLLIKFEDPVLIALIGAIGIVSNFISVKRT</sequence>
<accession>A0A6G1E1S1</accession>
<evidence type="ECO:0000256" key="1">
    <source>
        <dbReference type="SAM" id="Phobius"/>
    </source>
</evidence>
<dbReference type="EMBL" id="SPHZ02000005">
    <property type="protein sequence ID" value="KAF0918647.1"/>
    <property type="molecule type" value="Genomic_DNA"/>
</dbReference>
<evidence type="ECO:0000313" key="2">
    <source>
        <dbReference type="EMBL" id="KAF0918647.1"/>
    </source>
</evidence>
<evidence type="ECO:0000313" key="3">
    <source>
        <dbReference type="Proteomes" id="UP000479710"/>
    </source>
</evidence>
<keyword evidence="1" id="KW-1133">Transmembrane helix</keyword>
<name>A0A6G1E1S1_9ORYZ</name>
<feature type="transmembrane region" description="Helical" evidence="1">
    <location>
        <begin position="23"/>
        <end position="45"/>
    </location>
</feature>
<dbReference type="Proteomes" id="UP000479710">
    <property type="component" value="Unassembled WGS sequence"/>
</dbReference>